<dbReference type="EMBL" id="KN817608">
    <property type="protein sequence ID" value="KJA17140.1"/>
    <property type="molecule type" value="Genomic_DNA"/>
</dbReference>
<organism evidence="1 2">
    <name type="scientific">Hypholoma sublateritium (strain FD-334 SS-4)</name>
    <dbReference type="NCBI Taxonomy" id="945553"/>
    <lineage>
        <taxon>Eukaryota</taxon>
        <taxon>Fungi</taxon>
        <taxon>Dikarya</taxon>
        <taxon>Basidiomycota</taxon>
        <taxon>Agaricomycotina</taxon>
        <taxon>Agaricomycetes</taxon>
        <taxon>Agaricomycetidae</taxon>
        <taxon>Agaricales</taxon>
        <taxon>Agaricineae</taxon>
        <taxon>Strophariaceae</taxon>
        <taxon>Hypholoma</taxon>
    </lineage>
</organism>
<evidence type="ECO:0008006" key="3">
    <source>
        <dbReference type="Google" id="ProtNLM"/>
    </source>
</evidence>
<dbReference type="Proteomes" id="UP000054270">
    <property type="component" value="Unassembled WGS sequence"/>
</dbReference>
<dbReference type="OrthoDB" id="412006at2759"/>
<evidence type="ECO:0000313" key="1">
    <source>
        <dbReference type="EMBL" id="KJA17140.1"/>
    </source>
</evidence>
<name>A0A0D2P9W0_HYPSF</name>
<reference evidence="2" key="1">
    <citation type="submission" date="2014-04" db="EMBL/GenBank/DDBJ databases">
        <title>Evolutionary Origins and Diversification of the Mycorrhizal Mutualists.</title>
        <authorList>
            <consortium name="DOE Joint Genome Institute"/>
            <consortium name="Mycorrhizal Genomics Consortium"/>
            <person name="Kohler A."/>
            <person name="Kuo A."/>
            <person name="Nagy L.G."/>
            <person name="Floudas D."/>
            <person name="Copeland A."/>
            <person name="Barry K.W."/>
            <person name="Cichocki N."/>
            <person name="Veneault-Fourrey C."/>
            <person name="LaButti K."/>
            <person name="Lindquist E.A."/>
            <person name="Lipzen A."/>
            <person name="Lundell T."/>
            <person name="Morin E."/>
            <person name="Murat C."/>
            <person name="Riley R."/>
            <person name="Ohm R."/>
            <person name="Sun H."/>
            <person name="Tunlid A."/>
            <person name="Henrissat B."/>
            <person name="Grigoriev I.V."/>
            <person name="Hibbett D.S."/>
            <person name="Martin F."/>
        </authorList>
    </citation>
    <scope>NUCLEOTIDE SEQUENCE [LARGE SCALE GENOMIC DNA]</scope>
    <source>
        <strain evidence="2">FD-334 SS-4</strain>
    </source>
</reference>
<proteinExistence type="predicted"/>
<sequence>MAVGQLPKSLGNCPSTDHLVTARATSDHIPIATTIELDLITPEIRKFLIKHGSEEESAFLTSVIGSFSKLAQDPSTPEEVDAVAQAIADTFGSAWDANTTEACIVTELKPWWDWGCKDNFDRYQMSQDPTDWATFAAL</sequence>
<protein>
    <recommendedName>
        <fullName evidence="3">Endonuclease/exonuclease/phosphatase domain-containing protein</fullName>
    </recommendedName>
</protein>
<accession>A0A0D2P9W0</accession>
<dbReference type="AlphaFoldDB" id="A0A0D2P9W0"/>
<keyword evidence="2" id="KW-1185">Reference proteome</keyword>
<evidence type="ECO:0000313" key="2">
    <source>
        <dbReference type="Proteomes" id="UP000054270"/>
    </source>
</evidence>
<dbReference type="STRING" id="945553.A0A0D2P9W0"/>
<gene>
    <name evidence="1" type="ORF">HYPSUDRAFT_206411</name>
</gene>